<keyword evidence="1" id="KW-1133">Transmembrane helix</keyword>
<sequence length="176" mass="19602">MKPKRMVIESIIVISSFVLTALLLNALTGSPVFGKKTIDINLHDTYFVIELSLPLILTPGLIFITIIYLFRNTYAHFKNHLQNLVLLGSLFLLNLFTIQAIQPVTKVTAMLGGKWTVQPPLPNQAQSDKVPVSPVSELADILFYVEIILLLILVAAAVLTGKNWKRKNRNVDALPK</sequence>
<comment type="caution">
    <text evidence="2">The sequence shown here is derived from an EMBL/GenBank/DDBJ whole genome shotgun (WGS) entry which is preliminary data.</text>
</comment>
<reference evidence="2 3" key="1">
    <citation type="submission" date="2019-07" db="EMBL/GenBank/DDBJ databases">
        <authorList>
            <person name="Kim J."/>
        </authorList>
    </citation>
    <scope>NUCLEOTIDE SEQUENCE [LARGE SCALE GENOMIC DNA]</scope>
    <source>
        <strain evidence="3">dk17</strain>
    </source>
</reference>
<dbReference type="AlphaFoldDB" id="A0A563UFU8"/>
<dbReference type="EMBL" id="VOEJ01000002">
    <property type="protein sequence ID" value="TWR30252.1"/>
    <property type="molecule type" value="Genomic_DNA"/>
</dbReference>
<keyword evidence="1" id="KW-0812">Transmembrane</keyword>
<accession>A0A563UFU8</accession>
<proteinExistence type="predicted"/>
<feature type="transmembrane region" description="Helical" evidence="1">
    <location>
        <begin position="81"/>
        <end position="101"/>
    </location>
</feature>
<evidence type="ECO:0000313" key="2">
    <source>
        <dbReference type="EMBL" id="TWR30252.1"/>
    </source>
</evidence>
<keyword evidence="3" id="KW-1185">Reference proteome</keyword>
<dbReference type="Proteomes" id="UP000320042">
    <property type="component" value="Unassembled WGS sequence"/>
</dbReference>
<evidence type="ECO:0000313" key="3">
    <source>
        <dbReference type="Proteomes" id="UP000320042"/>
    </source>
</evidence>
<feature type="transmembrane region" description="Helical" evidence="1">
    <location>
        <begin position="45"/>
        <end position="69"/>
    </location>
</feature>
<name>A0A563UFU8_9SPHI</name>
<evidence type="ECO:0000256" key="1">
    <source>
        <dbReference type="SAM" id="Phobius"/>
    </source>
</evidence>
<dbReference type="OrthoDB" id="767369at2"/>
<keyword evidence="1" id="KW-0472">Membrane</keyword>
<gene>
    <name evidence="2" type="ORF">FPZ43_04730</name>
</gene>
<feature type="transmembrane region" description="Helical" evidence="1">
    <location>
        <begin position="141"/>
        <end position="159"/>
    </location>
</feature>
<organism evidence="2 3">
    <name type="scientific">Mucilaginibacter pallidiroseus</name>
    <dbReference type="NCBI Taxonomy" id="2599295"/>
    <lineage>
        <taxon>Bacteria</taxon>
        <taxon>Pseudomonadati</taxon>
        <taxon>Bacteroidota</taxon>
        <taxon>Sphingobacteriia</taxon>
        <taxon>Sphingobacteriales</taxon>
        <taxon>Sphingobacteriaceae</taxon>
        <taxon>Mucilaginibacter</taxon>
    </lineage>
</organism>
<protein>
    <submittedName>
        <fullName evidence="2">Uncharacterized protein</fullName>
    </submittedName>
</protein>
<dbReference type="RefSeq" id="WP_146380712.1">
    <property type="nucleotide sequence ID" value="NZ_VOEJ01000002.1"/>
</dbReference>